<dbReference type="PANTHER" id="PTHR43806">
    <property type="entry name" value="PEPTIDASE S8"/>
    <property type="match status" value="1"/>
</dbReference>
<feature type="domain" description="Peptidase S8/S53" evidence="7">
    <location>
        <begin position="284"/>
        <end position="636"/>
    </location>
</feature>
<evidence type="ECO:0000256" key="3">
    <source>
        <dbReference type="ARBA" id="ARBA00022801"/>
    </source>
</evidence>
<keyword evidence="3 5" id="KW-0378">Hydrolase</keyword>
<dbReference type="RefSeq" id="WP_193416901.1">
    <property type="nucleotide sequence ID" value="NZ_JADCNN020000008.1"/>
</dbReference>
<dbReference type="Pfam" id="PF00082">
    <property type="entry name" value="Peptidase_S8"/>
    <property type="match status" value="1"/>
</dbReference>
<evidence type="ECO:0000256" key="2">
    <source>
        <dbReference type="ARBA" id="ARBA00022670"/>
    </source>
</evidence>
<feature type="active site" description="Charge relay system" evidence="5">
    <location>
        <position position="562"/>
    </location>
</feature>
<name>A0ABS2H8A9_9BACL</name>
<keyword evidence="9" id="KW-1185">Reference proteome</keyword>
<keyword evidence="2 5" id="KW-0645">Protease</keyword>
<evidence type="ECO:0000256" key="4">
    <source>
        <dbReference type="ARBA" id="ARBA00022825"/>
    </source>
</evidence>
<dbReference type="Gene3D" id="3.40.50.200">
    <property type="entry name" value="Peptidase S8/S53 domain"/>
    <property type="match status" value="1"/>
</dbReference>
<dbReference type="PRINTS" id="PR00723">
    <property type="entry name" value="SUBTILISIN"/>
</dbReference>
<sequence length="839" mass="95373">MFGIQKLDHIEISREERVRPYKFRANPNAPKPPIRDRQAHGNKLAREIQDSSKYIHEQRLNIGIEPNKLIVLSITNNTMSQDLLNQMIMAFDLSLIEEVSETRENFSRILVQFPDEESIIRFNNERVLWELDSKMTGVLTYARRRDIFSCIEQIRPVQREDRIGPRLKKKLAAGEPLPEGFFIVDIDIWFNGDRSQISIIEKNISNILGTTGSSLLGDLFETPSLLLGRIKVNQFSFEALLNYDLVALVDFPLGTVFEEPSEIFATEFEYNVDNTLDDSAPLATILDSGVFSGHPLLHNVIVAEEDFDLTEGSTSDYNGHGSGVAGIVAYGDFFTSISTKQFSPSVRICNAKIMHDNQGWPSFNPEKRPEKIVIEAIQYFHREYGCRVFNLSAGNIDMVYNSGRQMPWAEALDQLTRELDIVIIISAGNVNNPLLHDFETREELHGKSRDQLFDYEHKLIDPATASLCVTVGSISRFDEPELVKNKGLRLSAGPKHSPSVFTRIGKGLNKAIKPELVDYGGNFAVHQIFRGNNRWVINDRVLLEPTLNHNLDKLFRGYSGTSFAAPRVTNLAARIERSLEEQTGEKPSANLIRAVLVNSASLSTEMVEWAEKSTDMHYTGKTNPKQERKHRLLGYGKPHDSWLYSSVDHVTLFSEDALDLRSFHLYKIPVPSEFLSVKSSKKISISLAFNPVTRLSRKDYLANNVWFEVYRKIDEEKLAAYKAKKESGDNSEDEPLPDAYKADFSPGVPEVDSSTLQQRIWSKGKSGGKDLLDENGDSYIYILVTGKERFKYAQQELPQTYALVITFSFEGDQDIQLYNKLQQKVRIKERQKTRVRTQL</sequence>
<evidence type="ECO:0000256" key="1">
    <source>
        <dbReference type="ARBA" id="ARBA00011073"/>
    </source>
</evidence>
<dbReference type="InterPro" id="IPR034074">
    <property type="entry name" value="Y4bN_pept_dom"/>
</dbReference>
<reference evidence="8 9" key="1">
    <citation type="submission" date="2021-01" db="EMBL/GenBank/DDBJ databases">
        <title>Paenibacillus sp.nov. isolated from the rhizosphere soil of tomato plant.</title>
        <authorList>
            <person name="Thin K.K."/>
            <person name="Zhang X."/>
            <person name="He S."/>
        </authorList>
    </citation>
    <scope>NUCLEOTIDE SEQUENCE [LARGE SCALE GENOMIC DNA]</scope>
    <source>
        <strain evidence="8 9">DXFW5</strain>
    </source>
</reference>
<protein>
    <submittedName>
        <fullName evidence="8">S8 family peptidase</fullName>
    </submittedName>
</protein>
<gene>
    <name evidence="8" type="ORF">IM700_010575</name>
</gene>
<dbReference type="PANTHER" id="PTHR43806:SF11">
    <property type="entry name" value="CEREVISIN-RELATED"/>
    <property type="match status" value="1"/>
</dbReference>
<dbReference type="Proteomes" id="UP001516620">
    <property type="component" value="Unassembled WGS sequence"/>
</dbReference>
<feature type="active site" description="Charge relay system" evidence="5">
    <location>
        <position position="287"/>
    </location>
</feature>
<organism evidence="8 9">
    <name type="scientific">Paenibacillus rhizolycopersici</name>
    <dbReference type="NCBI Taxonomy" id="2780073"/>
    <lineage>
        <taxon>Bacteria</taxon>
        <taxon>Bacillati</taxon>
        <taxon>Bacillota</taxon>
        <taxon>Bacilli</taxon>
        <taxon>Bacillales</taxon>
        <taxon>Paenibacillaceae</taxon>
        <taxon>Paenibacillus</taxon>
    </lineage>
</organism>
<dbReference type="InterPro" id="IPR000209">
    <property type="entry name" value="Peptidase_S8/S53_dom"/>
</dbReference>
<comment type="similarity">
    <text evidence="1 5">Belongs to the peptidase S8 family.</text>
</comment>
<accession>A0ABS2H8A9</accession>
<dbReference type="CDD" id="cd04847">
    <property type="entry name" value="Peptidases_S8_Subtilisin_like_2"/>
    <property type="match status" value="1"/>
</dbReference>
<feature type="region of interest" description="Disordered" evidence="6">
    <location>
        <begin position="21"/>
        <end position="40"/>
    </location>
</feature>
<evidence type="ECO:0000256" key="6">
    <source>
        <dbReference type="SAM" id="MobiDB-lite"/>
    </source>
</evidence>
<evidence type="ECO:0000313" key="9">
    <source>
        <dbReference type="Proteomes" id="UP001516620"/>
    </source>
</evidence>
<proteinExistence type="inferred from homology"/>
<comment type="caution">
    <text evidence="8">The sequence shown here is derived from an EMBL/GenBank/DDBJ whole genome shotgun (WGS) entry which is preliminary data.</text>
</comment>
<dbReference type="EMBL" id="JADCNN020000008">
    <property type="protein sequence ID" value="MBM6996090.1"/>
    <property type="molecule type" value="Genomic_DNA"/>
</dbReference>
<dbReference type="PROSITE" id="PS51892">
    <property type="entry name" value="SUBTILASE"/>
    <property type="match status" value="1"/>
</dbReference>
<feature type="active site" description="Charge relay system" evidence="5">
    <location>
        <position position="320"/>
    </location>
</feature>
<evidence type="ECO:0000313" key="8">
    <source>
        <dbReference type="EMBL" id="MBM6996090.1"/>
    </source>
</evidence>
<keyword evidence="4 5" id="KW-0720">Serine protease</keyword>
<dbReference type="SUPFAM" id="SSF52743">
    <property type="entry name" value="Subtilisin-like"/>
    <property type="match status" value="1"/>
</dbReference>
<dbReference type="InterPro" id="IPR015500">
    <property type="entry name" value="Peptidase_S8_subtilisin-rel"/>
</dbReference>
<evidence type="ECO:0000256" key="5">
    <source>
        <dbReference type="PROSITE-ProRule" id="PRU01240"/>
    </source>
</evidence>
<evidence type="ECO:0000259" key="7">
    <source>
        <dbReference type="Pfam" id="PF00082"/>
    </source>
</evidence>
<dbReference type="InterPro" id="IPR036852">
    <property type="entry name" value="Peptidase_S8/S53_dom_sf"/>
</dbReference>
<dbReference type="InterPro" id="IPR050131">
    <property type="entry name" value="Peptidase_S8_subtilisin-like"/>
</dbReference>